<evidence type="ECO:0000313" key="2">
    <source>
        <dbReference type="Proteomes" id="UP000281098"/>
    </source>
</evidence>
<reference evidence="1 2" key="1">
    <citation type="submission" date="2018-08" db="EMBL/GenBank/DDBJ databases">
        <title>Comparative analysis of Burkholderia isolates from Puerto Rico.</title>
        <authorList>
            <person name="Hall C."/>
            <person name="Sahl J."/>
            <person name="Wagner D."/>
        </authorList>
    </citation>
    <scope>NUCLEOTIDE SEQUENCE [LARGE SCALE GENOMIC DNA]</scope>
    <source>
        <strain evidence="1 2">Bp8966</strain>
    </source>
</reference>
<evidence type="ECO:0000313" key="1">
    <source>
        <dbReference type="EMBL" id="RQY96442.1"/>
    </source>
</evidence>
<proteinExistence type="predicted"/>
<name>A0ABX9YTG6_9BURK</name>
<dbReference type="Pfam" id="PF10765">
    <property type="entry name" value="Phage_P22_NinX"/>
    <property type="match status" value="1"/>
</dbReference>
<gene>
    <name evidence="1" type="ORF">DF017_07260</name>
</gene>
<dbReference type="EMBL" id="QTPM01000006">
    <property type="protein sequence ID" value="RQY96442.1"/>
    <property type="molecule type" value="Genomic_DNA"/>
</dbReference>
<sequence>MWPRNLEMRCLMKVSDLDGPLLDFWVARAENNLADGSTSPENATVEHYGYGGEVEFRSSLSNWTPSVDWDDGGPIIDRVPFGIFERVDGGWGAGIYRKQSGMRDLCVAYQTGDTLLIAAMRAYVASKFGDEVPD</sequence>
<accession>A0ABX9YTG6</accession>
<keyword evidence="2" id="KW-1185">Reference proteome</keyword>
<organism evidence="1 2">
    <name type="scientific">Burkholderia stagnalis</name>
    <dbReference type="NCBI Taxonomy" id="1503054"/>
    <lineage>
        <taxon>Bacteria</taxon>
        <taxon>Pseudomonadati</taxon>
        <taxon>Pseudomonadota</taxon>
        <taxon>Betaproteobacteria</taxon>
        <taxon>Burkholderiales</taxon>
        <taxon>Burkholderiaceae</taxon>
        <taxon>Burkholderia</taxon>
        <taxon>Burkholderia cepacia complex</taxon>
    </lineage>
</organism>
<dbReference type="InterPro" id="IPR019701">
    <property type="entry name" value="Phage_P22_NinX"/>
</dbReference>
<protein>
    <submittedName>
        <fullName evidence="1">DUF2591 domain-containing protein</fullName>
    </submittedName>
</protein>
<dbReference type="Proteomes" id="UP000281098">
    <property type="component" value="Unassembled WGS sequence"/>
</dbReference>
<comment type="caution">
    <text evidence="1">The sequence shown here is derived from an EMBL/GenBank/DDBJ whole genome shotgun (WGS) entry which is preliminary data.</text>
</comment>